<dbReference type="GO" id="GO:0016757">
    <property type="term" value="F:glycosyltransferase activity"/>
    <property type="evidence" value="ECO:0007669"/>
    <property type="project" value="UniProtKB-KW"/>
</dbReference>
<keyword evidence="6" id="KW-1185">Reference proteome</keyword>
<dbReference type="PANTHER" id="PTHR43630:SF1">
    <property type="entry name" value="POLY-BETA-1,6-N-ACETYL-D-GLUCOSAMINE SYNTHASE"/>
    <property type="match status" value="1"/>
</dbReference>
<accession>A0A1G7Y464</accession>
<proteinExistence type="inferred from homology"/>
<dbReference type="SUPFAM" id="SSF53448">
    <property type="entry name" value="Nucleotide-diphospho-sugar transferases"/>
    <property type="match status" value="1"/>
</dbReference>
<name>A0A1G7Y464_9FLAO</name>
<keyword evidence="3 5" id="KW-0808">Transferase</keyword>
<dbReference type="InterPro" id="IPR029044">
    <property type="entry name" value="Nucleotide-diphossugar_trans"/>
</dbReference>
<dbReference type="OrthoDB" id="1142396at2"/>
<evidence type="ECO:0000259" key="4">
    <source>
        <dbReference type="Pfam" id="PF00535"/>
    </source>
</evidence>
<dbReference type="EMBL" id="FNCW01000010">
    <property type="protein sequence ID" value="SDG91056.1"/>
    <property type="molecule type" value="Genomic_DNA"/>
</dbReference>
<gene>
    <name evidence="5" type="ORF">SAMN04488027_110110</name>
</gene>
<dbReference type="CDD" id="cd00761">
    <property type="entry name" value="Glyco_tranf_GTA_type"/>
    <property type="match status" value="1"/>
</dbReference>
<dbReference type="Proteomes" id="UP000199296">
    <property type="component" value="Unassembled WGS sequence"/>
</dbReference>
<dbReference type="Pfam" id="PF00535">
    <property type="entry name" value="Glycos_transf_2"/>
    <property type="match status" value="1"/>
</dbReference>
<evidence type="ECO:0000313" key="5">
    <source>
        <dbReference type="EMBL" id="SDG91056.1"/>
    </source>
</evidence>
<feature type="domain" description="Glycosyltransferase 2-like" evidence="4">
    <location>
        <begin position="5"/>
        <end position="122"/>
    </location>
</feature>
<evidence type="ECO:0000256" key="1">
    <source>
        <dbReference type="ARBA" id="ARBA00006739"/>
    </source>
</evidence>
<reference evidence="5 6" key="1">
    <citation type="submission" date="2016-10" db="EMBL/GenBank/DDBJ databases">
        <authorList>
            <person name="de Groot N.N."/>
        </authorList>
    </citation>
    <scope>NUCLEOTIDE SEQUENCE [LARGE SCALE GENOMIC DNA]</scope>
    <source>
        <strain evidence="5 6">DSM 19803</strain>
    </source>
</reference>
<comment type="similarity">
    <text evidence="1">Belongs to the glycosyltransferase 2 family.</text>
</comment>
<evidence type="ECO:0000313" key="6">
    <source>
        <dbReference type="Proteomes" id="UP000199296"/>
    </source>
</evidence>
<evidence type="ECO:0000256" key="3">
    <source>
        <dbReference type="ARBA" id="ARBA00022679"/>
    </source>
</evidence>
<dbReference type="STRING" id="470826.SAMN04488027_110110"/>
<dbReference type="InterPro" id="IPR001173">
    <property type="entry name" value="Glyco_trans_2-like"/>
</dbReference>
<dbReference type="PANTHER" id="PTHR43630">
    <property type="entry name" value="POLY-BETA-1,6-N-ACETYL-D-GLUCOSAMINE SYNTHASE"/>
    <property type="match status" value="1"/>
</dbReference>
<dbReference type="Gene3D" id="3.90.550.10">
    <property type="entry name" value="Spore Coat Polysaccharide Biosynthesis Protein SpsA, Chain A"/>
    <property type="match status" value="1"/>
</dbReference>
<organism evidence="5 6">
    <name type="scientific">Psychroflexus sediminis</name>
    <dbReference type="NCBI Taxonomy" id="470826"/>
    <lineage>
        <taxon>Bacteria</taxon>
        <taxon>Pseudomonadati</taxon>
        <taxon>Bacteroidota</taxon>
        <taxon>Flavobacteriia</taxon>
        <taxon>Flavobacteriales</taxon>
        <taxon>Flavobacteriaceae</taxon>
        <taxon>Psychroflexus</taxon>
    </lineage>
</organism>
<sequence>MDLVIIIPAYNEEKFIKNCLDSLLNQTHAAKKILVVDDGSSDNTPNIVHNLSHSYENLSLISRQKSFSHEPGSKIVDAFNFGLKNLRVDYDVICKFDADLIFPEDYLKVLTEAFQENSKLGMYGGFCTLWKDGAWQVEQLTNADHLRGALKAYRLECFEDIKGLTPAMGWDTIDEMKARFQGWEVHTNPDLQVRHLKPTGQQYKKNLPGVFGASLFRMRYSWSLALLTCLKMAKNKSSLSFFLESMTSFMRSNPKKNTFLVTEQEGAFIRTYRWSKLKERLF</sequence>
<protein>
    <submittedName>
        <fullName evidence="5">Glycosyl transferase family 2</fullName>
    </submittedName>
</protein>
<keyword evidence="2" id="KW-0328">Glycosyltransferase</keyword>
<dbReference type="AlphaFoldDB" id="A0A1G7Y464"/>
<evidence type="ECO:0000256" key="2">
    <source>
        <dbReference type="ARBA" id="ARBA00022676"/>
    </source>
</evidence>
<dbReference type="RefSeq" id="WP_093368453.1">
    <property type="nucleotide sequence ID" value="NZ_FNCW01000010.1"/>
</dbReference>